<evidence type="ECO:0000313" key="3">
    <source>
        <dbReference type="Proteomes" id="UP000613768"/>
    </source>
</evidence>
<protein>
    <submittedName>
        <fullName evidence="2">Uncharacterized protein</fullName>
    </submittedName>
</protein>
<organism evidence="2 3">
    <name type="scientific">Pseudomarimonas arenosa</name>
    <dbReference type="NCBI Taxonomy" id="2774145"/>
    <lineage>
        <taxon>Bacteria</taxon>
        <taxon>Pseudomonadati</taxon>
        <taxon>Pseudomonadota</taxon>
        <taxon>Gammaproteobacteria</taxon>
        <taxon>Lysobacterales</taxon>
        <taxon>Lysobacteraceae</taxon>
        <taxon>Pseudomarimonas</taxon>
    </lineage>
</organism>
<dbReference type="Proteomes" id="UP000613768">
    <property type="component" value="Unassembled WGS sequence"/>
</dbReference>
<name>A0AAW3ZET6_9GAMM</name>
<feature type="compositionally biased region" description="Low complexity" evidence="1">
    <location>
        <begin position="1"/>
        <end position="22"/>
    </location>
</feature>
<comment type="caution">
    <text evidence="2">The sequence shown here is derived from an EMBL/GenBank/DDBJ whole genome shotgun (WGS) entry which is preliminary data.</text>
</comment>
<gene>
    <name evidence="2" type="ORF">IFO71_01670</name>
</gene>
<accession>A0AAW3ZET6</accession>
<evidence type="ECO:0000313" key="2">
    <source>
        <dbReference type="EMBL" id="MBD8524438.1"/>
    </source>
</evidence>
<keyword evidence="3" id="KW-1185">Reference proteome</keyword>
<dbReference type="AlphaFoldDB" id="A0AAW3ZET6"/>
<proteinExistence type="predicted"/>
<sequence>MPAAVEAAPAATTPAPVGDAPVLPSPQEQATGGPFSTLLLPDGGIEALPASVEIGLAFVSPEDAARHDALLDEAAAEARADDFEDLANVESWRAVPAVRQSDGAVRVGPVALPPADGVWVRARGSDGLRYYAHRFVVSAPPAAIQPIVGAGVRIQREVVDDSRVSVLLRRRSDTPDGIAWQTLQRQFAPDVLEAFSETPIPADVVTVLRPLEAQPMDVQFLVNGIPARRVEVLLHPGAITDVVLDEQAQWVASRLAFDLDLRVVDAETQAPIPDARVEWAGDRGLVERVINSLGRATFVELDRRRPQRFTLMISPDATGRPTYAERVPFEVNIETDPILIEPTPRLEKTIALAPLHWIEVDLSALGPNPVGEQDSAYPIFVLQRQSEGEWTDVSAEYFLPIERGLAVSISESGTYRVAMALSPWRVAYTPNTQVAGGIPSRVAMQPAAGANAQIQVLDEGIPLANAMLTVRGSLKGLPPWSMKTDALGRLSLPQATEHVVWLETDEQGEVAIDLERGQREARLERMTP</sequence>
<dbReference type="EMBL" id="JACYTR010000002">
    <property type="protein sequence ID" value="MBD8524438.1"/>
    <property type="molecule type" value="Genomic_DNA"/>
</dbReference>
<dbReference type="RefSeq" id="WP_192027781.1">
    <property type="nucleotide sequence ID" value="NZ_JACYTR010000002.1"/>
</dbReference>
<feature type="region of interest" description="Disordered" evidence="1">
    <location>
        <begin position="1"/>
        <end position="32"/>
    </location>
</feature>
<evidence type="ECO:0000256" key="1">
    <source>
        <dbReference type="SAM" id="MobiDB-lite"/>
    </source>
</evidence>
<reference evidence="2 3" key="1">
    <citation type="submission" date="2020-09" db="EMBL/GenBank/DDBJ databases">
        <title>Pseudoxanthomonas sp. CAU 1598 isolated from sand of Yaerae Beach.</title>
        <authorList>
            <person name="Kim W."/>
        </authorList>
    </citation>
    <scope>NUCLEOTIDE SEQUENCE [LARGE SCALE GENOMIC DNA]</scope>
    <source>
        <strain evidence="2 3">CAU 1598</strain>
    </source>
</reference>